<dbReference type="GeneID" id="54474052"/>
<accession>A0A6A6Q0L6</accession>
<dbReference type="AlphaFoldDB" id="A0A6A6Q0L6"/>
<dbReference type="EMBL" id="MU001633">
    <property type="protein sequence ID" value="KAF2485571.1"/>
    <property type="molecule type" value="Genomic_DNA"/>
</dbReference>
<evidence type="ECO:0000256" key="1">
    <source>
        <dbReference type="SAM" id="MobiDB-lite"/>
    </source>
</evidence>
<feature type="compositionally biased region" description="Polar residues" evidence="1">
    <location>
        <begin position="218"/>
        <end position="233"/>
    </location>
</feature>
<dbReference type="OrthoDB" id="2118965at2759"/>
<keyword evidence="3" id="KW-1185">Reference proteome</keyword>
<dbReference type="Proteomes" id="UP000799767">
    <property type="component" value="Unassembled WGS sequence"/>
</dbReference>
<feature type="region of interest" description="Disordered" evidence="1">
    <location>
        <begin position="69"/>
        <end position="121"/>
    </location>
</feature>
<feature type="region of interest" description="Disordered" evidence="1">
    <location>
        <begin position="181"/>
        <end position="289"/>
    </location>
</feature>
<evidence type="ECO:0008006" key="4">
    <source>
        <dbReference type="Google" id="ProtNLM"/>
    </source>
</evidence>
<feature type="compositionally biased region" description="Basic and acidic residues" evidence="1">
    <location>
        <begin position="69"/>
        <end position="118"/>
    </location>
</feature>
<protein>
    <recommendedName>
        <fullName evidence="4">Allergen</fullName>
    </recommendedName>
</protein>
<feature type="compositionally biased region" description="Polar residues" evidence="1">
    <location>
        <begin position="247"/>
        <end position="265"/>
    </location>
</feature>
<reference evidence="2" key="1">
    <citation type="journal article" date="2020" name="Stud. Mycol.">
        <title>101 Dothideomycetes genomes: a test case for predicting lifestyles and emergence of pathogens.</title>
        <authorList>
            <person name="Haridas S."/>
            <person name="Albert R."/>
            <person name="Binder M."/>
            <person name="Bloem J."/>
            <person name="Labutti K."/>
            <person name="Salamov A."/>
            <person name="Andreopoulos B."/>
            <person name="Baker S."/>
            <person name="Barry K."/>
            <person name="Bills G."/>
            <person name="Bluhm B."/>
            <person name="Cannon C."/>
            <person name="Castanera R."/>
            <person name="Culley D."/>
            <person name="Daum C."/>
            <person name="Ezra D."/>
            <person name="Gonzalez J."/>
            <person name="Henrissat B."/>
            <person name="Kuo A."/>
            <person name="Liang C."/>
            <person name="Lipzen A."/>
            <person name="Lutzoni F."/>
            <person name="Magnuson J."/>
            <person name="Mondo S."/>
            <person name="Nolan M."/>
            <person name="Ohm R."/>
            <person name="Pangilinan J."/>
            <person name="Park H.-J."/>
            <person name="Ramirez L."/>
            <person name="Alfaro M."/>
            <person name="Sun H."/>
            <person name="Tritt A."/>
            <person name="Yoshinaga Y."/>
            <person name="Zwiers L.-H."/>
            <person name="Turgeon B."/>
            <person name="Goodwin S."/>
            <person name="Spatafora J."/>
            <person name="Crous P."/>
            <person name="Grigoriev I."/>
        </authorList>
    </citation>
    <scope>NUCLEOTIDE SEQUENCE</scope>
    <source>
        <strain evidence="2">CBS 113389</strain>
    </source>
</reference>
<gene>
    <name evidence="2" type="ORF">BDY17DRAFT_293907</name>
</gene>
<organism evidence="2 3">
    <name type="scientific">Neohortaea acidophila</name>
    <dbReference type="NCBI Taxonomy" id="245834"/>
    <lineage>
        <taxon>Eukaryota</taxon>
        <taxon>Fungi</taxon>
        <taxon>Dikarya</taxon>
        <taxon>Ascomycota</taxon>
        <taxon>Pezizomycotina</taxon>
        <taxon>Dothideomycetes</taxon>
        <taxon>Dothideomycetidae</taxon>
        <taxon>Mycosphaerellales</taxon>
        <taxon>Teratosphaeriaceae</taxon>
        <taxon>Neohortaea</taxon>
    </lineage>
</organism>
<proteinExistence type="predicted"/>
<feature type="compositionally biased region" description="Basic and acidic residues" evidence="1">
    <location>
        <begin position="38"/>
        <end position="48"/>
    </location>
</feature>
<name>A0A6A6Q0L6_9PEZI</name>
<feature type="region of interest" description="Disordered" evidence="1">
    <location>
        <begin position="1"/>
        <end position="48"/>
    </location>
</feature>
<dbReference type="RefSeq" id="XP_033592140.1">
    <property type="nucleotide sequence ID" value="XM_033733050.1"/>
</dbReference>
<feature type="compositionally biased region" description="Basic and acidic residues" evidence="1">
    <location>
        <begin position="274"/>
        <end position="283"/>
    </location>
</feature>
<feature type="compositionally biased region" description="Basic and acidic residues" evidence="1">
    <location>
        <begin position="16"/>
        <end position="26"/>
    </location>
</feature>
<sequence length="289" mass="32005">MDAVKKNVSKFLSSSGKHDTSVHEEVAPAVTQENVTRTQHDETHKAVDREVHQDHYHTSVQPIQHQETLAEQHHHVTGEAEKRHFEHDNDAGVKSRLAEERAKFSDTQRQTEGKHTKSDAPVVTGEHKHHHVYETIQPVVQKETVEPHVVHTTVPVHEVHHQASQHHSGTALPSMTMAEFQKSGGSLTGREARHDHFAGEPRQTDDFAGGKGRMDQARQPQAQDTATGGSANQMDRPRQPQDGHGYGNSNLMDKSRQSQETTGNSKPGMMDKVNPSKDADGDGKAGFMS</sequence>
<feature type="compositionally biased region" description="Basic and acidic residues" evidence="1">
    <location>
        <begin position="190"/>
        <end position="205"/>
    </location>
</feature>
<evidence type="ECO:0000313" key="3">
    <source>
        <dbReference type="Proteomes" id="UP000799767"/>
    </source>
</evidence>
<dbReference type="PANTHER" id="PTHR38703:SF1">
    <property type="entry name" value="ALLERGEN"/>
    <property type="match status" value="1"/>
</dbReference>
<dbReference type="PANTHER" id="PTHR38703">
    <property type="entry name" value="CHROMOSOME 8, WHOLE GENOME SHOTGUN SEQUENCE"/>
    <property type="match status" value="1"/>
</dbReference>
<evidence type="ECO:0000313" key="2">
    <source>
        <dbReference type="EMBL" id="KAF2485571.1"/>
    </source>
</evidence>